<proteinExistence type="predicted"/>
<reference evidence="1 2" key="1">
    <citation type="journal article" date="2015" name="Nature">
        <title>rRNA introns, odd ribosomes, and small enigmatic genomes across a large radiation of phyla.</title>
        <authorList>
            <person name="Brown C.T."/>
            <person name="Hug L.A."/>
            <person name="Thomas B.C."/>
            <person name="Sharon I."/>
            <person name="Castelle C.J."/>
            <person name="Singh A."/>
            <person name="Wilkins M.J."/>
            <person name="Williams K.H."/>
            <person name="Banfield J.F."/>
        </authorList>
    </citation>
    <scope>NUCLEOTIDE SEQUENCE [LARGE SCALE GENOMIC DNA]</scope>
</reference>
<comment type="caution">
    <text evidence="1">The sequence shown here is derived from an EMBL/GenBank/DDBJ whole genome shotgun (WGS) entry which is preliminary data.</text>
</comment>
<protein>
    <recommendedName>
        <fullName evidence="3">VWFA domain-containing protein</fullName>
    </recommendedName>
</protein>
<accession>A0A0G1KTX9</accession>
<evidence type="ECO:0000313" key="1">
    <source>
        <dbReference type="EMBL" id="KKT51359.1"/>
    </source>
</evidence>
<dbReference type="SUPFAM" id="SSF53300">
    <property type="entry name" value="vWA-like"/>
    <property type="match status" value="1"/>
</dbReference>
<dbReference type="EMBL" id="LCIH01000013">
    <property type="protein sequence ID" value="KKT51359.1"/>
    <property type="molecule type" value="Genomic_DNA"/>
</dbReference>
<sequence length="238" mass="26066">MTSKSVITVANLNNTSALAQVQHAGASDLNGDQVTLILRILDRTGSLLRYKSEMIQAAQLNVDALRESKAGDEMLMSTWTFNATDGFTVVDGFVKLEDVTPLDDQNYDMQPEDMTNLYDTVFTALTDPLAGIIAYADSLRKSGIRVKVTVLVLTDGEDNRSRIDPSKIKALTSANEGCYFCLMAFGTGFAQQAARDMGFPNVREYNATKGELRKMMGEFSKSQVRASQSTVAPNAFFN</sequence>
<gene>
    <name evidence="1" type="ORF">UW44_C0013G0079</name>
</gene>
<evidence type="ECO:0000313" key="2">
    <source>
        <dbReference type="Proteomes" id="UP000034006"/>
    </source>
</evidence>
<name>A0A0G1KTX9_9BACT</name>
<dbReference type="Gene3D" id="3.40.50.410">
    <property type="entry name" value="von Willebrand factor, type A domain"/>
    <property type="match status" value="1"/>
</dbReference>
<dbReference type="Proteomes" id="UP000034006">
    <property type="component" value="Unassembled WGS sequence"/>
</dbReference>
<dbReference type="AlphaFoldDB" id="A0A0G1KTX9"/>
<dbReference type="STRING" id="1618387.UW44_C0013G0079"/>
<organism evidence="1 2">
    <name type="scientific">Candidatus Collierbacteria bacterium GW2011_GWB2_44_22</name>
    <dbReference type="NCBI Taxonomy" id="1618387"/>
    <lineage>
        <taxon>Bacteria</taxon>
        <taxon>Candidatus Collieribacteriota</taxon>
    </lineage>
</organism>
<dbReference type="InterPro" id="IPR036465">
    <property type="entry name" value="vWFA_dom_sf"/>
</dbReference>
<evidence type="ECO:0008006" key="3">
    <source>
        <dbReference type="Google" id="ProtNLM"/>
    </source>
</evidence>